<gene>
    <name evidence="2" type="ORF">TeGR_g14917</name>
</gene>
<protein>
    <recommendedName>
        <fullName evidence="4">PNPLA domain-containing protein</fullName>
    </recommendedName>
</protein>
<evidence type="ECO:0008006" key="4">
    <source>
        <dbReference type="Google" id="ProtNLM"/>
    </source>
</evidence>
<dbReference type="InterPro" id="IPR016035">
    <property type="entry name" value="Acyl_Trfase/lysoPLipase"/>
</dbReference>
<reference evidence="2 3" key="1">
    <citation type="journal article" date="2023" name="Commun. Biol.">
        <title>Genome analysis of Parmales, the sister group of diatoms, reveals the evolutionary specialization of diatoms from phago-mixotrophs to photoautotrophs.</title>
        <authorList>
            <person name="Ban H."/>
            <person name="Sato S."/>
            <person name="Yoshikawa S."/>
            <person name="Yamada K."/>
            <person name="Nakamura Y."/>
            <person name="Ichinomiya M."/>
            <person name="Sato N."/>
            <person name="Blanc-Mathieu R."/>
            <person name="Endo H."/>
            <person name="Kuwata A."/>
            <person name="Ogata H."/>
        </authorList>
    </citation>
    <scope>NUCLEOTIDE SEQUENCE [LARGE SCALE GENOMIC DNA]</scope>
</reference>
<dbReference type="Proteomes" id="UP001165060">
    <property type="component" value="Unassembled WGS sequence"/>
</dbReference>
<keyword evidence="1" id="KW-1133">Transmembrane helix</keyword>
<evidence type="ECO:0000256" key="1">
    <source>
        <dbReference type="SAM" id="Phobius"/>
    </source>
</evidence>
<dbReference type="PANTHER" id="PTHR12406">
    <property type="entry name" value="CALCIUM-INDEPENDENT PHOSPHOLIPASE A2 IPLA2 -RELATED"/>
    <property type="match status" value="1"/>
</dbReference>
<organism evidence="2 3">
    <name type="scientific">Tetraparma gracilis</name>
    <dbReference type="NCBI Taxonomy" id="2962635"/>
    <lineage>
        <taxon>Eukaryota</taxon>
        <taxon>Sar</taxon>
        <taxon>Stramenopiles</taxon>
        <taxon>Ochrophyta</taxon>
        <taxon>Bolidophyceae</taxon>
        <taxon>Parmales</taxon>
        <taxon>Triparmaceae</taxon>
        <taxon>Tetraparma</taxon>
    </lineage>
</organism>
<comment type="caution">
    <text evidence="2">The sequence shown here is derived from an EMBL/GenBank/DDBJ whole genome shotgun (WGS) entry which is preliminary data.</text>
</comment>
<keyword evidence="1" id="KW-0812">Transmembrane</keyword>
<evidence type="ECO:0000313" key="2">
    <source>
        <dbReference type="EMBL" id="GMI41099.1"/>
    </source>
</evidence>
<dbReference type="Gene3D" id="3.40.1090.10">
    <property type="entry name" value="Cytosolic phospholipase A2 catalytic domain"/>
    <property type="match status" value="1"/>
</dbReference>
<feature type="transmembrane region" description="Helical" evidence="1">
    <location>
        <begin position="144"/>
        <end position="163"/>
    </location>
</feature>
<keyword evidence="3" id="KW-1185">Reference proteome</keyword>
<feature type="transmembrane region" description="Helical" evidence="1">
    <location>
        <begin position="70"/>
        <end position="96"/>
    </location>
</feature>
<evidence type="ECO:0000313" key="3">
    <source>
        <dbReference type="Proteomes" id="UP001165060"/>
    </source>
</evidence>
<sequence length="388" mass="42768">MHQNSRMDTLSTMSELTMGSEFDDLSAAPSMMELDSMDSSGNIRETSSNLLDKKATSPPKSFLRRCCCSVFCCVPFCVLFFLPLLGFGLFCLIWPLTIGEIDAVWDEYLESPPPDVVDLRTELMERAIAVADSIPNPPSLDIDVVVAGGGFLSFYWVGVYSVLRRLEANGAVTLNRYAGASSGAMTPFMTSIMASDESAMDVHLSYAAITSKYPSFFDSPVKAALAADKHWLKLSHFLKDKYMQKRNDSLQTTEEALTRITDVVFVSISLLNPFLTNIVVSEYDSAEQARQAFMATGSMFRIYQGQLAMDGGATDCAPLFKDEQRQQLHVRPTRAGLDMSMVATATTAEAREAVQKGQDDIVQFLMGTGGDDALELKDERPTWKAQKC</sequence>
<dbReference type="PANTHER" id="PTHR12406:SF7">
    <property type="entry name" value="PATATIN-LIKE PHOSPHOLIPASE DOMAIN-CONTAINING PROTEIN 4"/>
    <property type="match status" value="1"/>
</dbReference>
<accession>A0ABQ6N676</accession>
<dbReference type="InterPro" id="IPR033562">
    <property type="entry name" value="PLPL"/>
</dbReference>
<keyword evidence="1" id="KW-0472">Membrane</keyword>
<dbReference type="SUPFAM" id="SSF52151">
    <property type="entry name" value="FabD/lysophospholipase-like"/>
    <property type="match status" value="1"/>
</dbReference>
<proteinExistence type="predicted"/>
<name>A0ABQ6N676_9STRA</name>
<dbReference type="EMBL" id="BRYB01000977">
    <property type="protein sequence ID" value="GMI41099.1"/>
    <property type="molecule type" value="Genomic_DNA"/>
</dbReference>